<feature type="compositionally biased region" description="Polar residues" evidence="1">
    <location>
        <begin position="8"/>
        <end position="19"/>
    </location>
</feature>
<dbReference type="Proteomes" id="UP000775547">
    <property type="component" value="Unassembled WGS sequence"/>
</dbReference>
<name>A0A9P7G4C9_9AGAR</name>
<dbReference type="Pfam" id="PF20149">
    <property type="entry name" value="DUF6532"/>
    <property type="match status" value="1"/>
</dbReference>
<reference evidence="3" key="2">
    <citation type="submission" date="2021-10" db="EMBL/GenBank/DDBJ databases">
        <title>Phylogenomics reveals ancestral predisposition of the termite-cultivated fungus Termitomyces towards a domesticated lifestyle.</title>
        <authorList>
            <person name="Auxier B."/>
            <person name="Grum-Grzhimaylo A."/>
            <person name="Cardenas M.E."/>
            <person name="Lodge J.D."/>
            <person name="Laessoe T."/>
            <person name="Pedersen O."/>
            <person name="Smith M.E."/>
            <person name="Kuyper T.W."/>
            <person name="Franco-Molano E.A."/>
            <person name="Baroni T.J."/>
            <person name="Aanen D.K."/>
        </authorList>
    </citation>
    <scope>NUCLEOTIDE SEQUENCE</scope>
    <source>
        <strain evidence="3">AP01</strain>
        <tissue evidence="3">Mycelium</tissue>
    </source>
</reference>
<gene>
    <name evidence="3" type="ORF">DXG03_007955</name>
</gene>
<organism evidence="3 4">
    <name type="scientific">Asterophora parasitica</name>
    <dbReference type="NCBI Taxonomy" id="117018"/>
    <lineage>
        <taxon>Eukaryota</taxon>
        <taxon>Fungi</taxon>
        <taxon>Dikarya</taxon>
        <taxon>Basidiomycota</taxon>
        <taxon>Agaricomycotina</taxon>
        <taxon>Agaricomycetes</taxon>
        <taxon>Agaricomycetidae</taxon>
        <taxon>Agaricales</taxon>
        <taxon>Tricholomatineae</taxon>
        <taxon>Lyophyllaceae</taxon>
        <taxon>Asterophora</taxon>
    </lineage>
</organism>
<evidence type="ECO:0000313" key="4">
    <source>
        <dbReference type="Proteomes" id="UP000775547"/>
    </source>
</evidence>
<feature type="domain" description="DUF6532" evidence="2">
    <location>
        <begin position="312"/>
        <end position="438"/>
    </location>
</feature>
<dbReference type="InterPro" id="IPR045341">
    <property type="entry name" value="DUF6532"/>
</dbReference>
<comment type="caution">
    <text evidence="3">The sequence shown here is derived from an EMBL/GenBank/DDBJ whole genome shotgun (WGS) entry which is preliminary data.</text>
</comment>
<evidence type="ECO:0000256" key="1">
    <source>
        <dbReference type="SAM" id="MobiDB-lite"/>
    </source>
</evidence>
<protein>
    <recommendedName>
        <fullName evidence="2">DUF6532 domain-containing protein</fullName>
    </recommendedName>
</protein>
<reference evidence="3" key="1">
    <citation type="submission" date="2020-07" db="EMBL/GenBank/DDBJ databases">
        <authorList>
            <person name="Nieuwenhuis M."/>
            <person name="Van De Peppel L.J.J."/>
        </authorList>
    </citation>
    <scope>NUCLEOTIDE SEQUENCE</scope>
    <source>
        <strain evidence="3">AP01</strain>
        <tissue evidence="3">Mycelium</tissue>
    </source>
</reference>
<dbReference type="AlphaFoldDB" id="A0A9P7G4C9"/>
<feature type="region of interest" description="Disordered" evidence="1">
    <location>
        <begin position="1"/>
        <end position="143"/>
    </location>
</feature>
<evidence type="ECO:0000259" key="2">
    <source>
        <dbReference type="Pfam" id="PF20149"/>
    </source>
</evidence>
<sequence length="502" mass="55629">MPTKHSGRSSQADTGQSSGVHLAEGDASTAPAPVGKDEVPDGAVRKAKKSAIENPPWVPVKPRGPHKRSASTTEADEDNNDRTLPTGKKTKTGTEINEGEPGMSRLEWQSQETKNSHHHKQESEEDDSEPEDFGSINLQPPQCYTSQQHCQPMIASDEDEDVPIVRAVVRIDFHLPRMISGLTAMTTVQPKKKSQAKQKAPGTLSHWEKKLKEEMPVFTGNDPNTISMVKKEEVDSVPVATPWKARTNLILQLKSKSPNAKNVPVADVMTMSTPLISSGLEKISTLVAISAAEELGYNGEFDIADCIESDALRDYARPLREHIAHRLALFRTEIKKAVTTSMLYEYLGAVVGDVAGISHLLKASNYLYLKTENGFDCRRPFRNSVLVAAIREAFFINGGIGAKNRQAFLSTLPTAPTEHEVPIFMLCLAATATGVTLDLSGKVFDSTYKAHFLLLRQIQEKKLPIFHKLMHRIFEEARKDLTEKTQEEILQEVDWENMVESD</sequence>
<feature type="compositionally biased region" description="Acidic residues" evidence="1">
    <location>
        <begin position="123"/>
        <end position="132"/>
    </location>
</feature>
<dbReference type="OrthoDB" id="3039200at2759"/>
<keyword evidence="4" id="KW-1185">Reference proteome</keyword>
<proteinExistence type="predicted"/>
<dbReference type="EMBL" id="JABCKV010000613">
    <property type="protein sequence ID" value="KAG5640600.1"/>
    <property type="molecule type" value="Genomic_DNA"/>
</dbReference>
<evidence type="ECO:0000313" key="3">
    <source>
        <dbReference type="EMBL" id="KAG5640600.1"/>
    </source>
</evidence>
<accession>A0A9P7G4C9</accession>